<comment type="similarity">
    <text evidence="1">Belongs to the short-chain dehydrogenases/reductases (SDR) family.</text>
</comment>
<evidence type="ECO:0000256" key="3">
    <source>
        <dbReference type="ARBA" id="ARBA00023002"/>
    </source>
</evidence>
<organism evidence="4 5">
    <name type="scientific">Diatrype stigma</name>
    <dbReference type="NCBI Taxonomy" id="117547"/>
    <lineage>
        <taxon>Eukaryota</taxon>
        <taxon>Fungi</taxon>
        <taxon>Dikarya</taxon>
        <taxon>Ascomycota</taxon>
        <taxon>Pezizomycotina</taxon>
        <taxon>Sordariomycetes</taxon>
        <taxon>Xylariomycetidae</taxon>
        <taxon>Xylariales</taxon>
        <taxon>Diatrypaceae</taxon>
        <taxon>Diatrype</taxon>
    </lineage>
</organism>
<reference evidence="4 5" key="1">
    <citation type="submission" date="2024-02" db="EMBL/GenBank/DDBJ databases">
        <title>De novo assembly and annotation of 12 fungi associated with fruit tree decline syndrome in Ontario, Canada.</title>
        <authorList>
            <person name="Sulman M."/>
            <person name="Ellouze W."/>
            <person name="Ilyukhin E."/>
        </authorList>
    </citation>
    <scope>NUCLEOTIDE SEQUENCE [LARGE SCALE GENOMIC DNA]</scope>
    <source>
        <strain evidence="4 5">M11/M66-122</strain>
    </source>
</reference>
<dbReference type="Pfam" id="PF00106">
    <property type="entry name" value="adh_short"/>
    <property type="match status" value="1"/>
</dbReference>
<evidence type="ECO:0000313" key="5">
    <source>
        <dbReference type="Proteomes" id="UP001320420"/>
    </source>
</evidence>
<dbReference type="InterPro" id="IPR036291">
    <property type="entry name" value="NAD(P)-bd_dom_sf"/>
</dbReference>
<sequence>MAPGLKSTLTQVFPPKPTFTEKDVPDLSSKVYIVTGANTGVGKELARMLYSKNAKVYVAARSAEKSNAAIEDIKKLVPSSTGQLVFLPLDLADLSTIKATAERFLAAEPKLHVLFNNAGVMAPGGRDLARTPQGHELHMGVNCLGTFLLTRLLTPRLVETARAEAPGAVRVVWVASSAAEIFAQKDVGIVPGRIDTLATGNERYWESKVGNWAHGVEYARRYRDDGVVSVPLNPGNLRSDLYRDQGLALKIAAKVMMYPPVSGAYTELFAGLSPEITIENTGCWVIPFGRIYPVRADMNNAVKRESEGGTGGTLKFWEWTEEQIRPYL</sequence>
<dbReference type="PRINTS" id="PR00081">
    <property type="entry name" value="GDHRDH"/>
</dbReference>
<gene>
    <name evidence="4" type="primary">RDH1_1</name>
    <name evidence="4" type="ORF">SLS62_000687</name>
</gene>
<name>A0AAN9UX36_9PEZI</name>
<proteinExistence type="inferred from homology"/>
<evidence type="ECO:0000256" key="1">
    <source>
        <dbReference type="ARBA" id="ARBA00006484"/>
    </source>
</evidence>
<evidence type="ECO:0000256" key="2">
    <source>
        <dbReference type="ARBA" id="ARBA00022857"/>
    </source>
</evidence>
<dbReference type="Proteomes" id="UP001320420">
    <property type="component" value="Unassembled WGS sequence"/>
</dbReference>
<dbReference type="Gene3D" id="3.40.50.720">
    <property type="entry name" value="NAD(P)-binding Rossmann-like Domain"/>
    <property type="match status" value="1"/>
</dbReference>
<dbReference type="PANTHER" id="PTHR24320:SF236">
    <property type="entry name" value="SHORT-CHAIN DEHYDROGENASE-RELATED"/>
    <property type="match status" value="1"/>
</dbReference>
<dbReference type="PANTHER" id="PTHR24320">
    <property type="entry name" value="RETINOL DEHYDROGENASE"/>
    <property type="match status" value="1"/>
</dbReference>
<accession>A0AAN9UX36</accession>
<dbReference type="AlphaFoldDB" id="A0AAN9UX36"/>
<keyword evidence="3" id="KW-0560">Oxidoreductase</keyword>
<dbReference type="EMBL" id="JAKJXP020000003">
    <property type="protein sequence ID" value="KAK7757140.1"/>
    <property type="molecule type" value="Genomic_DNA"/>
</dbReference>
<comment type="caution">
    <text evidence="4">The sequence shown here is derived from an EMBL/GenBank/DDBJ whole genome shotgun (WGS) entry which is preliminary data.</text>
</comment>
<dbReference type="InterPro" id="IPR002347">
    <property type="entry name" value="SDR_fam"/>
</dbReference>
<keyword evidence="2" id="KW-0521">NADP</keyword>
<protein>
    <submittedName>
        <fullName evidence="4">Short-chain alcohol dehydrogenase</fullName>
    </submittedName>
</protein>
<evidence type="ECO:0000313" key="4">
    <source>
        <dbReference type="EMBL" id="KAK7757140.1"/>
    </source>
</evidence>
<dbReference type="SUPFAM" id="SSF51735">
    <property type="entry name" value="NAD(P)-binding Rossmann-fold domains"/>
    <property type="match status" value="1"/>
</dbReference>
<keyword evidence="5" id="KW-1185">Reference proteome</keyword>
<dbReference type="GO" id="GO:0016491">
    <property type="term" value="F:oxidoreductase activity"/>
    <property type="evidence" value="ECO:0007669"/>
    <property type="project" value="UniProtKB-KW"/>
</dbReference>